<dbReference type="Proteomes" id="UP000535020">
    <property type="component" value="Unassembled WGS sequence"/>
</dbReference>
<dbReference type="AlphaFoldDB" id="A0A7Y8Y2Q9"/>
<dbReference type="RefSeq" id="WP_176006276.1">
    <property type="nucleotide sequence ID" value="NZ_JABWMI010000011.1"/>
</dbReference>
<reference evidence="1 2" key="1">
    <citation type="submission" date="2020-07" db="EMBL/GenBank/DDBJ databases">
        <authorList>
            <person name="Sun Q."/>
        </authorList>
    </citation>
    <scope>NUCLEOTIDE SEQUENCE [LARGE SCALE GENOMIC DNA]</scope>
    <source>
        <strain evidence="1 2">MAH-1</strain>
    </source>
</reference>
<comment type="caution">
    <text evidence="1">The sequence shown here is derived from an EMBL/GenBank/DDBJ whole genome shotgun (WGS) entry which is preliminary data.</text>
</comment>
<dbReference type="EMBL" id="JACBJI010000004">
    <property type="protein sequence ID" value="NYA71471.1"/>
    <property type="molecule type" value="Genomic_DNA"/>
</dbReference>
<protein>
    <submittedName>
        <fullName evidence="1">Uncharacterized protein</fullName>
    </submittedName>
</protein>
<keyword evidence="2" id="KW-1185">Reference proteome</keyword>
<gene>
    <name evidence="1" type="ORF">HZF10_11100</name>
</gene>
<sequence length="117" mass="13469">MRQIAPLYYNDLGTAFYWKKDGKTLTDKVQIVFKETGFHFDEAELDTFAKLIDESCRKNTCDGCGLRHECMKFLLKTPVSQIDLAVSKYELDGIKDLVLGTLFKMRLQKFVYGIGQN</sequence>
<organism evidence="1 2">
    <name type="scientific">Flavobacterium agri</name>
    <dbReference type="NCBI Taxonomy" id="2743471"/>
    <lineage>
        <taxon>Bacteria</taxon>
        <taxon>Pseudomonadati</taxon>
        <taxon>Bacteroidota</taxon>
        <taxon>Flavobacteriia</taxon>
        <taxon>Flavobacteriales</taxon>
        <taxon>Flavobacteriaceae</taxon>
        <taxon>Flavobacterium</taxon>
    </lineage>
</organism>
<evidence type="ECO:0000313" key="1">
    <source>
        <dbReference type="EMBL" id="NYA71471.1"/>
    </source>
</evidence>
<evidence type="ECO:0000313" key="2">
    <source>
        <dbReference type="Proteomes" id="UP000535020"/>
    </source>
</evidence>
<name>A0A7Y8Y2Q9_9FLAO</name>
<accession>A0A7Y8Y2Q9</accession>
<proteinExistence type="predicted"/>